<dbReference type="AlphaFoldDB" id="A0A016UJ92"/>
<comment type="caution">
    <text evidence="1">The sequence shown here is derived from an EMBL/GenBank/DDBJ whole genome shotgun (WGS) entry which is preliminary data.</text>
</comment>
<gene>
    <name evidence="1" type="primary">Acey_s0040.g299</name>
    <name evidence="1" type="ORF">Y032_0040g299</name>
</gene>
<reference evidence="2" key="1">
    <citation type="journal article" date="2015" name="Nat. Genet.">
        <title>The genome and transcriptome of the zoonotic hookworm Ancylostoma ceylanicum identify infection-specific gene families.</title>
        <authorList>
            <person name="Schwarz E.M."/>
            <person name="Hu Y."/>
            <person name="Antoshechkin I."/>
            <person name="Miller M.M."/>
            <person name="Sternberg P.W."/>
            <person name="Aroian R.V."/>
        </authorList>
    </citation>
    <scope>NUCLEOTIDE SEQUENCE</scope>
    <source>
        <strain evidence="2">HY135</strain>
    </source>
</reference>
<evidence type="ECO:0000313" key="1">
    <source>
        <dbReference type="EMBL" id="EYC14598.1"/>
    </source>
</evidence>
<keyword evidence="2" id="KW-1185">Reference proteome</keyword>
<name>A0A016UJ92_9BILA</name>
<dbReference type="Proteomes" id="UP000024635">
    <property type="component" value="Unassembled WGS sequence"/>
</dbReference>
<accession>A0A016UJ92</accession>
<protein>
    <submittedName>
        <fullName evidence="1">Uncharacterized protein</fullName>
    </submittedName>
</protein>
<sequence length="84" mass="9523">MGSDLTGNVPKHDSPITTGETYLFLEACQVARLVNQTVNTKLYRAAQTNPYLTQRRQLIFITYALSYGVRRESADMAVQREARI</sequence>
<proteinExistence type="predicted"/>
<evidence type="ECO:0000313" key="2">
    <source>
        <dbReference type="Proteomes" id="UP000024635"/>
    </source>
</evidence>
<organism evidence="1 2">
    <name type="scientific">Ancylostoma ceylanicum</name>
    <dbReference type="NCBI Taxonomy" id="53326"/>
    <lineage>
        <taxon>Eukaryota</taxon>
        <taxon>Metazoa</taxon>
        <taxon>Ecdysozoa</taxon>
        <taxon>Nematoda</taxon>
        <taxon>Chromadorea</taxon>
        <taxon>Rhabditida</taxon>
        <taxon>Rhabditina</taxon>
        <taxon>Rhabditomorpha</taxon>
        <taxon>Strongyloidea</taxon>
        <taxon>Ancylostomatidae</taxon>
        <taxon>Ancylostomatinae</taxon>
        <taxon>Ancylostoma</taxon>
    </lineage>
</organism>
<dbReference type="EMBL" id="JARK01001376">
    <property type="protein sequence ID" value="EYC14598.1"/>
    <property type="molecule type" value="Genomic_DNA"/>
</dbReference>